<name>A0A931C3X7_9ACTN</name>
<keyword evidence="1" id="KW-0732">Signal</keyword>
<sequence length="248" mass="26252">MRGAHLFAATAALLAGLSGAAPARAADTPVTMTFAVAPDEVRQGSRIVLAGRAGFGNRGNAGPVDLYFRKSENDPYVRLSSIAATSSGRFRTTLTARASGDYQAVYRGNKLRGPASGSDFLAVYTTSSTDRLVYSWSGTRLQCHPTCLATGPAQSAGPAPIRVTFKRTCAQPKSGGSLGFTADPANARKPGDRGWRDFPDGVGPTEFELTPPATGGHFHLRWSSPAGKDTSCDLAFTAIQRHDQKRYL</sequence>
<proteinExistence type="predicted"/>
<evidence type="ECO:0000313" key="2">
    <source>
        <dbReference type="EMBL" id="MBG0562955.1"/>
    </source>
</evidence>
<reference evidence="2" key="1">
    <citation type="submission" date="2020-11" db="EMBL/GenBank/DDBJ databases">
        <title>Isolation and identification of active actinomycetes.</title>
        <authorList>
            <person name="Sun X."/>
        </authorList>
    </citation>
    <scope>NUCLEOTIDE SEQUENCE</scope>
    <source>
        <strain evidence="2">NEAU-A11</strain>
    </source>
</reference>
<comment type="caution">
    <text evidence="2">The sequence shown here is derived from an EMBL/GenBank/DDBJ whole genome shotgun (WGS) entry which is preliminary data.</text>
</comment>
<organism evidence="2 3">
    <name type="scientific">Actinoplanes aureus</name>
    <dbReference type="NCBI Taxonomy" id="2792083"/>
    <lineage>
        <taxon>Bacteria</taxon>
        <taxon>Bacillati</taxon>
        <taxon>Actinomycetota</taxon>
        <taxon>Actinomycetes</taxon>
        <taxon>Micromonosporales</taxon>
        <taxon>Micromonosporaceae</taxon>
        <taxon>Actinoplanes</taxon>
    </lineage>
</organism>
<feature type="signal peptide" evidence="1">
    <location>
        <begin position="1"/>
        <end position="25"/>
    </location>
</feature>
<gene>
    <name evidence="2" type="ORF">I4J89_15985</name>
</gene>
<feature type="chain" id="PRO_5037463765" evidence="1">
    <location>
        <begin position="26"/>
        <end position="248"/>
    </location>
</feature>
<dbReference type="EMBL" id="JADQTO010000006">
    <property type="protein sequence ID" value="MBG0562955.1"/>
    <property type="molecule type" value="Genomic_DNA"/>
</dbReference>
<evidence type="ECO:0000256" key="1">
    <source>
        <dbReference type="SAM" id="SignalP"/>
    </source>
</evidence>
<accession>A0A931C3X7</accession>
<evidence type="ECO:0000313" key="3">
    <source>
        <dbReference type="Proteomes" id="UP000598146"/>
    </source>
</evidence>
<dbReference type="AlphaFoldDB" id="A0A931C3X7"/>
<keyword evidence="3" id="KW-1185">Reference proteome</keyword>
<dbReference type="Proteomes" id="UP000598146">
    <property type="component" value="Unassembled WGS sequence"/>
</dbReference>
<protein>
    <submittedName>
        <fullName evidence="2">Uncharacterized protein</fullName>
    </submittedName>
</protein>
<dbReference type="RefSeq" id="WP_196414739.1">
    <property type="nucleotide sequence ID" value="NZ_JADQTO010000006.1"/>
</dbReference>